<evidence type="ECO:0000313" key="3">
    <source>
        <dbReference type="Proteomes" id="UP000594001"/>
    </source>
</evidence>
<proteinExistence type="predicted"/>
<keyword evidence="3" id="KW-1185">Reference proteome</keyword>
<dbReference type="KEGG" id="pbal:CPBP_00738"/>
<dbReference type="Proteomes" id="UP000594001">
    <property type="component" value="Chromosome"/>
</dbReference>
<evidence type="ECO:0000313" key="2">
    <source>
        <dbReference type="EMBL" id="QOL19964.1"/>
    </source>
</evidence>
<dbReference type="Pfam" id="PF21746">
    <property type="entry name" value="DUF6869"/>
    <property type="match status" value="1"/>
</dbReference>
<dbReference type="RefSeq" id="WP_350331520.1">
    <property type="nucleotide sequence ID" value="NZ_CP054719.1"/>
</dbReference>
<evidence type="ECO:0000259" key="1">
    <source>
        <dbReference type="Pfam" id="PF21746"/>
    </source>
</evidence>
<gene>
    <name evidence="2" type="ORF">CPBP_00738</name>
</gene>
<dbReference type="InterPro" id="IPR049221">
    <property type="entry name" value="DUF6869"/>
</dbReference>
<dbReference type="EMBL" id="CP054719">
    <property type="protein sequence ID" value="QOL19964.1"/>
    <property type="molecule type" value="Genomic_DNA"/>
</dbReference>
<sequence length="140" mass="16108">MTKNILDMCAYAYIEYYRSQFKKYSWAVDYAENLIQTNPKAGLAFVFEVLSVCHNEQEIAYVATGVLEDLLHRHIFQIKEAVEMEVQESEVMRVAMRYVWAASNSPVSLFLKDINVKYAGKITEKHSLNIDSIKSTAVDE</sequence>
<name>A0A7L9RTP5_9PROT</name>
<feature type="domain" description="DUF6869" evidence="1">
    <location>
        <begin position="20"/>
        <end position="105"/>
    </location>
</feature>
<accession>A0A7L9RTP5</accession>
<reference evidence="2 3" key="1">
    <citation type="submission" date="2020-06" db="EMBL/GenBank/DDBJ databases">
        <title>The endosymbiont of the kinetoplastid Bodo saltans is a Paracaedibacter-like alpha-proteobacterium possessing a putative toxin-antitoxin system.</title>
        <authorList>
            <person name="Midha S."/>
            <person name="Rigden D.J."/>
            <person name="Siozios S."/>
            <person name="Hurst G.D.D."/>
            <person name="Jackson A.P."/>
        </authorList>
    </citation>
    <scope>NUCLEOTIDE SEQUENCE [LARGE SCALE GENOMIC DNA]</scope>
    <source>
        <strain evidence="2">Lake Konstanz</strain>
    </source>
</reference>
<organism evidence="2 3">
    <name type="scientific">Candidatus Bodocaedibacter vickermanii</name>
    <dbReference type="NCBI Taxonomy" id="2741701"/>
    <lineage>
        <taxon>Bacteria</taxon>
        <taxon>Pseudomonadati</taxon>
        <taxon>Pseudomonadota</taxon>
        <taxon>Alphaproteobacteria</taxon>
        <taxon>Holosporales</taxon>
        <taxon>Candidatus Paracaedibacteraceae</taxon>
        <taxon>Candidatus Bodocaedibacter</taxon>
    </lineage>
</organism>
<dbReference type="AlphaFoldDB" id="A0A7L9RTP5"/>
<protein>
    <recommendedName>
        <fullName evidence="1">DUF6869 domain-containing protein</fullName>
    </recommendedName>
</protein>